<reference evidence="4 5" key="1">
    <citation type="submission" date="2017-11" db="EMBL/GenBank/DDBJ databases">
        <title>Complete genome of a free-living desiccation-tolerant cyanobacterium and its photosynthetic adaptation to extreme terrestrial habitat.</title>
        <authorList>
            <person name="Shang J."/>
        </authorList>
    </citation>
    <scope>NUCLEOTIDE SEQUENCE [LARGE SCALE GENOMIC DNA]</scope>
    <source>
        <strain evidence="4 5">CCNUN1</strain>
    </source>
</reference>
<keyword evidence="1" id="KW-0677">Repeat</keyword>
<dbReference type="EMBL" id="CP024785">
    <property type="protein sequence ID" value="AUB38767.1"/>
    <property type="molecule type" value="Genomic_DNA"/>
</dbReference>
<dbReference type="InterPro" id="IPR011990">
    <property type="entry name" value="TPR-like_helical_dom_sf"/>
</dbReference>
<dbReference type="PANTHER" id="PTHR44943">
    <property type="entry name" value="CELLULOSE SYNTHASE OPERON PROTEIN C"/>
    <property type="match status" value="1"/>
</dbReference>
<dbReference type="RefSeq" id="WP_100899984.1">
    <property type="nucleotide sequence ID" value="NZ_CAWNNC010000001.1"/>
</dbReference>
<dbReference type="KEGG" id="nfl:COO91_04742"/>
<dbReference type="OrthoDB" id="415285at2"/>
<organism evidence="4 5">
    <name type="scientific">Nostoc flagelliforme CCNUN1</name>
    <dbReference type="NCBI Taxonomy" id="2038116"/>
    <lineage>
        <taxon>Bacteria</taxon>
        <taxon>Bacillati</taxon>
        <taxon>Cyanobacteriota</taxon>
        <taxon>Cyanophyceae</taxon>
        <taxon>Nostocales</taxon>
        <taxon>Nostocaceae</taxon>
        <taxon>Nostoc</taxon>
    </lineage>
</organism>
<dbReference type="AlphaFoldDB" id="A0A2K8STM1"/>
<name>A0A2K8STM1_9NOSO</name>
<dbReference type="SMART" id="SM00028">
    <property type="entry name" value="TPR"/>
    <property type="match status" value="7"/>
</dbReference>
<dbReference type="Pfam" id="PF13432">
    <property type="entry name" value="TPR_16"/>
    <property type="match status" value="1"/>
</dbReference>
<dbReference type="InterPro" id="IPR019734">
    <property type="entry name" value="TPR_rpt"/>
</dbReference>
<evidence type="ECO:0000313" key="5">
    <source>
        <dbReference type="Proteomes" id="UP000232003"/>
    </source>
</evidence>
<feature type="repeat" description="TPR" evidence="3">
    <location>
        <begin position="681"/>
        <end position="714"/>
    </location>
</feature>
<keyword evidence="2 3" id="KW-0802">TPR repeat</keyword>
<dbReference type="SUPFAM" id="SSF48452">
    <property type="entry name" value="TPR-like"/>
    <property type="match status" value="2"/>
</dbReference>
<gene>
    <name evidence="4" type="ORF">COO91_04742</name>
</gene>
<dbReference type="PANTHER" id="PTHR44943:SF8">
    <property type="entry name" value="TPR REPEAT-CONTAINING PROTEIN MJ0263"/>
    <property type="match status" value="1"/>
</dbReference>
<dbReference type="Gene3D" id="1.25.40.10">
    <property type="entry name" value="Tetratricopeptide repeat domain"/>
    <property type="match status" value="4"/>
</dbReference>
<evidence type="ECO:0000256" key="2">
    <source>
        <dbReference type="ARBA" id="ARBA00022803"/>
    </source>
</evidence>
<dbReference type="Pfam" id="PF14559">
    <property type="entry name" value="TPR_19"/>
    <property type="match status" value="2"/>
</dbReference>
<keyword evidence="5" id="KW-1185">Reference proteome</keyword>
<dbReference type="PROSITE" id="PS50005">
    <property type="entry name" value="TPR"/>
    <property type="match status" value="2"/>
</dbReference>
<feature type="repeat" description="TPR" evidence="3">
    <location>
        <begin position="84"/>
        <end position="117"/>
    </location>
</feature>
<protein>
    <submittedName>
        <fullName evidence="4">Tetratricopeptide</fullName>
    </submittedName>
</protein>
<evidence type="ECO:0000256" key="1">
    <source>
        <dbReference type="ARBA" id="ARBA00022737"/>
    </source>
</evidence>
<evidence type="ECO:0000313" key="4">
    <source>
        <dbReference type="EMBL" id="AUB38767.1"/>
    </source>
</evidence>
<dbReference type="InterPro" id="IPR051685">
    <property type="entry name" value="Ycf3/AcsC/BcsC/TPR_MFPF"/>
</dbReference>
<evidence type="ECO:0000256" key="3">
    <source>
        <dbReference type="PROSITE-ProRule" id="PRU00339"/>
    </source>
</evidence>
<dbReference type="Proteomes" id="UP000232003">
    <property type="component" value="Chromosome"/>
</dbReference>
<accession>A0A2K8STM1</accession>
<sequence length="785" mass="86926">MSQNNINKRQKGKAKKIKYRSLFTCSFLLFTYLLTVPPLGSIAPAQAQSLSASAQKGFGFLKKGLINDAIAAFQQALKSQPQSSQVRLGLAIAYRKAGRIPEAWTAYQQVLALDTNNQLALKTVGILATYRPEWNLKGIETLTTLLELNPNDSEGRHYRALLYSYQGRLSESLADYQIVLNNNPTPKAVLDAAQTYSYSGDFPKALELFNRYRTTGKAITEYAALAYGRTLRETGNPGGAVQVLEAQLQRSNKLDEIGFETRKELAVAYLANQQQAQALAVLDVLQGRPDAILPLARSLNEIRKYTNNPTLTQQVFNLYRQALQTNPNPSAKLLREVADVFTGFPEGRQTALQLYRQVALEFPNDQSLVVQQLALENQLGLLGKNDLKQRLATAIQSAPSDRVQLQQLANALVNIDVPDSEFLPVYQNLLQMGVNVPFLNFRVAQMYVQRQELNGARQALAAYTATPAGAKDLAPQLLAAEIERREGNIEASAQRYQAVIASKPNNSDIIDASLGGLAGVRLQQKRFDEAVTVYDQLIARNPQNLSIQLGRASIAYQAKRISQPEAEAVLNNWLATQPATNTPPELYSLIGALPTDPQKEALYSYLVETDPSSIPLQLRLLQVIAKRNPAQAQARMKQLIARIPNTSDSYQLQAELARSVGDLNLASSTYQNILAQQPDNIDALAALGGIRFEQRRFESAQEIYAQVLAQKPEDKGTRRALAGLNAILDQPLTALAQLEQLQLEAAAEGGNDSDASRQIQQIQTDFLLRRGFQPPWEDYQRRNRN</sequence>
<dbReference type="SUPFAM" id="SSF81901">
    <property type="entry name" value="HCP-like"/>
    <property type="match status" value="1"/>
</dbReference>
<proteinExistence type="predicted"/>